<dbReference type="Proteomes" id="UP000481583">
    <property type="component" value="Unassembled WGS sequence"/>
</dbReference>
<feature type="signal peptide" evidence="2">
    <location>
        <begin position="1"/>
        <end position="27"/>
    </location>
</feature>
<keyword evidence="2" id="KW-0732">Signal</keyword>
<dbReference type="RefSeq" id="WP_165244912.1">
    <property type="nucleotide sequence ID" value="NZ_JAAKZV010000332.1"/>
</dbReference>
<proteinExistence type="predicted"/>
<dbReference type="EMBL" id="JAAKZV010000332">
    <property type="protein sequence ID" value="NGN69724.1"/>
    <property type="molecule type" value="Genomic_DNA"/>
</dbReference>
<feature type="region of interest" description="Disordered" evidence="1">
    <location>
        <begin position="129"/>
        <end position="176"/>
    </location>
</feature>
<evidence type="ECO:0000256" key="1">
    <source>
        <dbReference type="SAM" id="MobiDB-lite"/>
    </source>
</evidence>
<organism evidence="3 4">
    <name type="scientific">Streptomyces coryli</name>
    <dbReference type="NCBI Taxonomy" id="1128680"/>
    <lineage>
        <taxon>Bacteria</taxon>
        <taxon>Bacillati</taxon>
        <taxon>Actinomycetota</taxon>
        <taxon>Actinomycetes</taxon>
        <taxon>Kitasatosporales</taxon>
        <taxon>Streptomycetaceae</taxon>
        <taxon>Streptomyces</taxon>
    </lineage>
</organism>
<comment type="caution">
    <text evidence="3">The sequence shown here is derived from an EMBL/GenBank/DDBJ whole genome shotgun (WGS) entry which is preliminary data.</text>
</comment>
<feature type="chain" id="PRO_5038491053" description="Gram-positive cocci surface proteins LPxTG domain-containing protein" evidence="2">
    <location>
        <begin position="28"/>
        <end position="206"/>
    </location>
</feature>
<protein>
    <recommendedName>
        <fullName evidence="5">Gram-positive cocci surface proteins LPxTG domain-containing protein</fullName>
    </recommendedName>
</protein>
<dbReference type="AlphaFoldDB" id="A0A6G4UC21"/>
<evidence type="ECO:0000313" key="3">
    <source>
        <dbReference type="EMBL" id="NGN69724.1"/>
    </source>
</evidence>
<evidence type="ECO:0000313" key="4">
    <source>
        <dbReference type="Proteomes" id="UP000481583"/>
    </source>
</evidence>
<evidence type="ECO:0008006" key="5">
    <source>
        <dbReference type="Google" id="ProtNLM"/>
    </source>
</evidence>
<feature type="compositionally biased region" description="Gly residues" evidence="1">
    <location>
        <begin position="166"/>
        <end position="176"/>
    </location>
</feature>
<evidence type="ECO:0000256" key="2">
    <source>
        <dbReference type="SAM" id="SignalP"/>
    </source>
</evidence>
<gene>
    <name evidence="3" type="ORF">G5C51_38285</name>
</gene>
<accession>A0A6G4UC21</accession>
<keyword evidence="4" id="KW-1185">Reference proteome</keyword>
<reference evidence="3 4" key="1">
    <citation type="submission" date="2020-02" db="EMBL/GenBank/DDBJ databases">
        <title>Whole-genome analyses of novel actinobacteria.</title>
        <authorList>
            <person name="Sahin N."/>
        </authorList>
    </citation>
    <scope>NUCLEOTIDE SEQUENCE [LARGE SCALE GENOMIC DNA]</scope>
    <source>
        <strain evidence="3 4">A7024</strain>
    </source>
</reference>
<name>A0A6G4UC21_9ACTN</name>
<sequence length="206" mass="19861">MHRRRSRISAVVVLTGAVLAVTAPDAAAEPSAEVSPANPRPGQQVTLTLRGCSDPTDGGRAEGALVGDGSTARFPVEATDLRPSEGGAVTGTATISPDAEPGRRATIYFACGSDRNTVANAVITFAGAASASPSPSTPASPAAPESAPGSAPASPAPAAPSAPARGGLGGAAGDGGTTEVATGAAICLAAAAGGAALLRRRRRTTS</sequence>
<feature type="compositionally biased region" description="Low complexity" evidence="1">
    <location>
        <begin position="129"/>
        <end position="153"/>
    </location>
</feature>